<dbReference type="Gramene" id="OPUNC03G02140.1">
    <property type="protein sequence ID" value="OPUNC03G02140.1"/>
    <property type="gene ID" value="OPUNC03G02140"/>
</dbReference>
<keyword evidence="2" id="KW-1185">Reference proteome</keyword>
<dbReference type="EnsemblPlants" id="OPUNC03G02140.1">
    <property type="protein sequence ID" value="OPUNC03G02140.1"/>
    <property type="gene ID" value="OPUNC03G02140"/>
</dbReference>
<evidence type="ECO:0000313" key="2">
    <source>
        <dbReference type="Proteomes" id="UP000026962"/>
    </source>
</evidence>
<dbReference type="HOGENOM" id="CLU_2444671_0_0_1"/>
<name>A0A0E0K8A8_ORYPU</name>
<reference evidence="1" key="1">
    <citation type="submission" date="2015-04" db="UniProtKB">
        <authorList>
            <consortium name="EnsemblPlants"/>
        </authorList>
    </citation>
    <scope>IDENTIFICATION</scope>
</reference>
<accession>A0A0E0K8A8</accession>
<dbReference type="AlphaFoldDB" id="A0A0E0K8A8"/>
<reference evidence="1" key="2">
    <citation type="submission" date="2018-05" db="EMBL/GenBank/DDBJ databases">
        <title>OpunRS2 (Oryza punctata Reference Sequence Version 2).</title>
        <authorList>
            <person name="Zhang J."/>
            <person name="Kudrna D."/>
            <person name="Lee S."/>
            <person name="Talag J."/>
            <person name="Welchert J."/>
            <person name="Wing R.A."/>
        </authorList>
    </citation>
    <scope>NUCLEOTIDE SEQUENCE [LARGE SCALE GENOMIC DNA]</scope>
</reference>
<organism evidence="1">
    <name type="scientific">Oryza punctata</name>
    <name type="common">Red rice</name>
    <dbReference type="NCBI Taxonomy" id="4537"/>
    <lineage>
        <taxon>Eukaryota</taxon>
        <taxon>Viridiplantae</taxon>
        <taxon>Streptophyta</taxon>
        <taxon>Embryophyta</taxon>
        <taxon>Tracheophyta</taxon>
        <taxon>Spermatophyta</taxon>
        <taxon>Magnoliopsida</taxon>
        <taxon>Liliopsida</taxon>
        <taxon>Poales</taxon>
        <taxon>Poaceae</taxon>
        <taxon>BOP clade</taxon>
        <taxon>Oryzoideae</taxon>
        <taxon>Oryzeae</taxon>
        <taxon>Oryzinae</taxon>
        <taxon>Oryza</taxon>
    </lineage>
</organism>
<evidence type="ECO:0000313" key="1">
    <source>
        <dbReference type="EnsemblPlants" id="OPUNC03G02140.1"/>
    </source>
</evidence>
<proteinExistence type="predicted"/>
<dbReference type="Proteomes" id="UP000026962">
    <property type="component" value="Chromosome 3"/>
</dbReference>
<protein>
    <submittedName>
        <fullName evidence="1">Uncharacterized protein</fullName>
    </submittedName>
</protein>
<sequence>MQLIRSQARINYLQFLGTLQVTEYLSFRGVAMNLLQSWSMSPRSSIFRRRPTQQLACMVHTVLRFRPCSQRPAKMSVLRNLILTPSRATT</sequence>